<dbReference type="EMBL" id="AYSA01000193">
    <property type="protein sequence ID" value="ESZ95305.1"/>
    <property type="molecule type" value="Genomic_DNA"/>
</dbReference>
<dbReference type="AlphaFoldDB" id="W9CLF2"/>
<dbReference type="HOGENOM" id="CLU_778806_0_0_1"/>
<dbReference type="Proteomes" id="UP000019487">
    <property type="component" value="Unassembled WGS sequence"/>
</dbReference>
<gene>
    <name evidence="1" type="ORF">SBOR_4302</name>
</gene>
<name>W9CLF2_SCLBF</name>
<dbReference type="STRING" id="1432307.W9CLF2"/>
<protein>
    <recommendedName>
        <fullName evidence="3">F-box domain-containing protein</fullName>
    </recommendedName>
</protein>
<evidence type="ECO:0000313" key="1">
    <source>
        <dbReference type="EMBL" id="ESZ95305.1"/>
    </source>
</evidence>
<dbReference type="OrthoDB" id="2687876at2759"/>
<evidence type="ECO:0000313" key="2">
    <source>
        <dbReference type="Proteomes" id="UP000019487"/>
    </source>
</evidence>
<keyword evidence="2" id="KW-1185">Reference proteome</keyword>
<reference evidence="1 2" key="1">
    <citation type="journal article" date="2014" name="Genome Announc.">
        <title>Draft genome sequence of Sclerotinia borealis, a psychrophilic plant pathogenic fungus.</title>
        <authorList>
            <person name="Mardanov A.V."/>
            <person name="Beletsky A.V."/>
            <person name="Kadnikov V.V."/>
            <person name="Ignatov A.N."/>
            <person name="Ravin N.V."/>
        </authorList>
    </citation>
    <scope>NUCLEOTIDE SEQUENCE [LARGE SCALE GENOMIC DNA]</scope>
    <source>
        <strain evidence="2">F-4157</strain>
    </source>
</reference>
<proteinExistence type="predicted"/>
<evidence type="ECO:0008006" key="3">
    <source>
        <dbReference type="Google" id="ProtNLM"/>
    </source>
</evidence>
<accession>W9CLF2</accession>
<comment type="caution">
    <text evidence="1">The sequence shown here is derived from an EMBL/GenBank/DDBJ whole genome shotgun (WGS) entry which is preliminary data.</text>
</comment>
<organism evidence="1 2">
    <name type="scientific">Sclerotinia borealis (strain F-4128)</name>
    <dbReference type="NCBI Taxonomy" id="1432307"/>
    <lineage>
        <taxon>Eukaryota</taxon>
        <taxon>Fungi</taxon>
        <taxon>Dikarya</taxon>
        <taxon>Ascomycota</taxon>
        <taxon>Pezizomycotina</taxon>
        <taxon>Leotiomycetes</taxon>
        <taxon>Helotiales</taxon>
        <taxon>Sclerotiniaceae</taxon>
        <taxon>Sclerotinia</taxon>
    </lineage>
</organism>
<sequence>MEIFQHTLLYLDIETLVNVRRCSQHCRLAVTSTLEWKEVIENAPDALRAILSTEMGSHITLLKLHQALTNPECEFCVENSNGPEYLDDEKVLGGFLSLLEGKRACAYCLRNDVSLRTVHYIDLVRLQLRPDTAVSFRFDKVYPKLRTIPGWYGHKRYKMAERLVLVPLSSIEMITGKPLNACDTSVLQHSPHEVPIPRHPYEERGRMNKQLGPHNGYIGFERNEDVARRYMTAIEFSFFGKTKIYPNHKSRATFHRCVECLLQERYHGMQFLESFQQGDADEVIIACAGNIYKRETRQWLNDVKAEKRHARRFHEVIEEDERDWRVGIDAPVFNLKDPETWKILRLHGYGEVTPNP</sequence>